<dbReference type="SUPFAM" id="SSF54909">
    <property type="entry name" value="Dimeric alpha+beta barrel"/>
    <property type="match status" value="1"/>
</dbReference>
<comment type="caution">
    <text evidence="1">The sequence shown here is derived from an EMBL/GenBank/DDBJ whole genome shotgun (WGS) entry which is preliminary data.</text>
</comment>
<keyword evidence="1" id="KW-0503">Monooxygenase</keyword>
<dbReference type="Proteomes" id="UP001183607">
    <property type="component" value="Unassembled WGS sequence"/>
</dbReference>
<dbReference type="NCBIfam" id="NF008333">
    <property type="entry name" value="PRK11118.1"/>
    <property type="match status" value="1"/>
</dbReference>
<sequence>MYDPLPPTSPSDETSWLVQVDFPSEGPFGAETAAAYEELAHTITREPGFVRKLWTESPETQEAGGVYVFRTEKDARTYLDKHTARLGAWGMSGIRGRIFRVNPVLSRITRGPQAG</sequence>
<dbReference type="AlphaFoldDB" id="A0ABD5EAX3"/>
<reference evidence="2" key="1">
    <citation type="submission" date="2023-07" db="EMBL/GenBank/DDBJ databases">
        <title>30 novel species of actinomycetes from the DSMZ collection.</title>
        <authorList>
            <person name="Nouioui I."/>
        </authorList>
    </citation>
    <scope>NUCLEOTIDE SEQUENCE [LARGE SCALE GENOMIC DNA]</scope>
    <source>
        <strain evidence="2">DSM 41982</strain>
    </source>
</reference>
<dbReference type="Pfam" id="PF08803">
    <property type="entry name" value="ydhR"/>
    <property type="match status" value="1"/>
</dbReference>
<dbReference type="InterPro" id="IPR011008">
    <property type="entry name" value="Dimeric_a/b-barrel"/>
</dbReference>
<gene>
    <name evidence="1" type="ORF">RM574_23145</name>
</gene>
<proteinExistence type="predicted"/>
<dbReference type="PANTHER" id="PTHR39169">
    <property type="match status" value="1"/>
</dbReference>
<dbReference type="RefSeq" id="WP_093854779.1">
    <property type="nucleotide sequence ID" value="NZ_JAVRER010000044.1"/>
</dbReference>
<name>A0ABD5EAX3_9ACTN</name>
<dbReference type="InterPro" id="IPR014910">
    <property type="entry name" value="YdhR"/>
</dbReference>
<evidence type="ECO:0000313" key="2">
    <source>
        <dbReference type="Proteomes" id="UP001183607"/>
    </source>
</evidence>
<dbReference type="GO" id="GO:0004497">
    <property type="term" value="F:monooxygenase activity"/>
    <property type="evidence" value="ECO:0007669"/>
    <property type="project" value="UniProtKB-KW"/>
</dbReference>
<keyword evidence="1" id="KW-0560">Oxidoreductase</keyword>
<dbReference type="EMBL" id="JAVRER010000044">
    <property type="protein sequence ID" value="MDT0418385.1"/>
    <property type="molecule type" value="Genomic_DNA"/>
</dbReference>
<organism evidence="1 2">
    <name type="scientific">Streptomyces evansiae</name>
    <dbReference type="NCBI Taxonomy" id="3075535"/>
    <lineage>
        <taxon>Bacteria</taxon>
        <taxon>Bacillati</taxon>
        <taxon>Actinomycetota</taxon>
        <taxon>Actinomycetes</taxon>
        <taxon>Kitasatosporales</taxon>
        <taxon>Streptomycetaceae</taxon>
        <taxon>Streptomyces</taxon>
    </lineage>
</organism>
<protein>
    <submittedName>
        <fullName evidence="1">Monooxygenase</fullName>
    </submittedName>
</protein>
<dbReference type="Gene3D" id="3.30.70.100">
    <property type="match status" value="1"/>
</dbReference>
<evidence type="ECO:0000313" key="1">
    <source>
        <dbReference type="EMBL" id="MDT0418385.1"/>
    </source>
</evidence>
<accession>A0ABD5EAX3</accession>
<dbReference type="PANTHER" id="PTHR39169:SF1">
    <property type="entry name" value="MONOOXYGENASE YDHR-RELATED"/>
    <property type="match status" value="1"/>
</dbReference>